<evidence type="ECO:0000313" key="4">
    <source>
        <dbReference type="EMBL" id="SCD21739.1"/>
    </source>
</evidence>
<reference evidence="4 5" key="1">
    <citation type="submission" date="2016-08" db="EMBL/GenBank/DDBJ databases">
        <authorList>
            <person name="Seilhamer J.J."/>
        </authorList>
    </citation>
    <scope>NUCLEOTIDE SEQUENCE [LARGE SCALE GENOMIC DNA]</scope>
    <source>
        <strain evidence="4">M3/6</strain>
    </source>
</reference>
<evidence type="ECO:0000313" key="5">
    <source>
        <dbReference type="Proteomes" id="UP000187464"/>
    </source>
</evidence>
<name>A0A1R3T6M1_9BACT</name>
<dbReference type="GO" id="GO:0016746">
    <property type="term" value="F:acyltransferase activity"/>
    <property type="evidence" value="ECO:0007669"/>
    <property type="project" value="UniProtKB-KW"/>
</dbReference>
<dbReference type="SUPFAM" id="SSF51161">
    <property type="entry name" value="Trimeric LpxA-like enzymes"/>
    <property type="match status" value="1"/>
</dbReference>
<keyword evidence="5" id="KW-1185">Reference proteome</keyword>
<dbReference type="EMBL" id="LT605205">
    <property type="protein sequence ID" value="SCD21739.1"/>
    <property type="molecule type" value="Genomic_DNA"/>
</dbReference>
<gene>
    <name evidence="4" type="ORF">PSM36_2950</name>
</gene>
<dbReference type="InterPro" id="IPR042122">
    <property type="entry name" value="Ser_AcTrfase_N_sf"/>
</dbReference>
<dbReference type="InterPro" id="IPR045304">
    <property type="entry name" value="LbH_SAT"/>
</dbReference>
<dbReference type="NCBIfam" id="NF041874">
    <property type="entry name" value="EPS_EpsC"/>
    <property type="match status" value="1"/>
</dbReference>
<dbReference type="AlphaFoldDB" id="A0A1R3T6M1"/>
<dbReference type="InterPro" id="IPR053376">
    <property type="entry name" value="Serine_acetyltransferase"/>
</dbReference>
<dbReference type="STRING" id="1642647.PSM36_2950"/>
<evidence type="ECO:0000256" key="2">
    <source>
        <dbReference type="ARBA" id="ARBA00022679"/>
    </source>
</evidence>
<evidence type="ECO:0000256" key="3">
    <source>
        <dbReference type="ARBA" id="ARBA00023315"/>
    </source>
</evidence>
<dbReference type="CDD" id="cd03354">
    <property type="entry name" value="LbH_SAT"/>
    <property type="match status" value="1"/>
</dbReference>
<evidence type="ECO:0000256" key="1">
    <source>
        <dbReference type="ARBA" id="ARBA00022605"/>
    </source>
</evidence>
<keyword evidence="1" id="KW-0028">Amino-acid biosynthesis</keyword>
<sequence>MTDKIEELIQQFNPQPIRIPINKCDLEEVIETLISQMFPICDCPEPVDVHEKLKEAAVTLHANISSLTGEQKADEITESFFGQFPSLRERLYKDAACYLKADPAAKSLEEVILTYPGFYALCVHRVAHELHRLGVPLIARLFSEYAHSKVGIDIHPAARIGKNLFMDHGTGIVIGETAEIGNNVKIYQGVTLGALYVEKKLSDVKRHPTVEDNVVIYANATILGGKTVVGHDSVIGGGAWLTRSVVPYSLVSNSIDVKIRMVRDFSSPYDFVI</sequence>
<keyword evidence="2 4" id="KW-0808">Transferase</keyword>
<organism evidence="4 5">
    <name type="scientific">Proteiniphilum saccharofermentans</name>
    <dbReference type="NCBI Taxonomy" id="1642647"/>
    <lineage>
        <taxon>Bacteria</taxon>
        <taxon>Pseudomonadati</taxon>
        <taxon>Bacteroidota</taxon>
        <taxon>Bacteroidia</taxon>
        <taxon>Bacteroidales</taxon>
        <taxon>Dysgonomonadaceae</taxon>
        <taxon>Proteiniphilum</taxon>
    </lineage>
</organism>
<accession>A0A1R3T6M1</accession>
<dbReference type="RefSeq" id="WP_076931527.1">
    <property type="nucleotide sequence ID" value="NZ_LT605205.1"/>
</dbReference>
<dbReference type="PANTHER" id="PTHR42811">
    <property type="entry name" value="SERINE ACETYLTRANSFERASE"/>
    <property type="match status" value="1"/>
</dbReference>
<dbReference type="GO" id="GO:0008652">
    <property type="term" value="P:amino acid biosynthetic process"/>
    <property type="evidence" value="ECO:0007669"/>
    <property type="project" value="UniProtKB-KW"/>
</dbReference>
<dbReference type="Gene3D" id="1.10.3130.10">
    <property type="entry name" value="serine acetyltransferase, domain 1"/>
    <property type="match status" value="1"/>
</dbReference>
<dbReference type="InterPro" id="IPR011004">
    <property type="entry name" value="Trimer_LpxA-like_sf"/>
</dbReference>
<dbReference type="Proteomes" id="UP000187464">
    <property type="component" value="Chromosome I"/>
</dbReference>
<protein>
    <submittedName>
        <fullName evidence="4">Putative serine O-acetyltransferase</fullName>
    </submittedName>
</protein>
<dbReference type="Gene3D" id="2.160.10.10">
    <property type="entry name" value="Hexapeptide repeat proteins"/>
    <property type="match status" value="1"/>
</dbReference>
<proteinExistence type="predicted"/>
<keyword evidence="3" id="KW-0012">Acyltransferase</keyword>
<dbReference type="KEGG" id="psac:PSM36_2950"/>